<dbReference type="EMBL" id="GBEZ01028040">
    <property type="protein sequence ID" value="JAC59345.1"/>
    <property type="molecule type" value="Transcribed_RNA"/>
</dbReference>
<accession>A0A061QLN1</accession>
<dbReference type="EMBL" id="GBEZ01018258">
    <property type="protein sequence ID" value="JAC68159.1"/>
    <property type="molecule type" value="Transcribed_RNA"/>
</dbReference>
<gene>
    <name evidence="1" type="ORF">TSPGSL018_31601</name>
    <name evidence="3" type="ORF">TSPGSL018_4331</name>
    <name evidence="2" type="ORF">TSPGSL018_9388</name>
</gene>
<dbReference type="EMBL" id="GBEZ01001998">
    <property type="protein sequence ID" value="JAC83021.1"/>
    <property type="molecule type" value="Transcribed_RNA"/>
</dbReference>
<proteinExistence type="predicted"/>
<evidence type="ECO:0000313" key="1">
    <source>
        <dbReference type="EMBL" id="JAC59345.1"/>
    </source>
</evidence>
<dbReference type="AlphaFoldDB" id="A0A061QLN1"/>
<evidence type="ECO:0000313" key="3">
    <source>
        <dbReference type="EMBL" id="JAC83021.1"/>
    </source>
</evidence>
<reference evidence="1" key="1">
    <citation type="submission" date="2014-05" db="EMBL/GenBank/DDBJ databases">
        <title>The transcriptome of the halophilic microalga Tetraselmis sp. GSL018 isolated from the Great Salt Lake, Utah.</title>
        <authorList>
            <person name="Jinkerson R.E."/>
            <person name="D'Adamo S."/>
            <person name="Posewitz M.C."/>
        </authorList>
    </citation>
    <scope>NUCLEOTIDE SEQUENCE</scope>
    <source>
        <strain evidence="1">GSL018</strain>
    </source>
</reference>
<evidence type="ECO:0000313" key="2">
    <source>
        <dbReference type="EMBL" id="JAC68159.1"/>
    </source>
</evidence>
<sequence>MTKPLNSDRFAPLKSAILYGRNIGNLHGLGVTHGA</sequence>
<protein>
    <submittedName>
        <fullName evidence="3">Copia-type pol polyprotein</fullName>
    </submittedName>
    <submittedName>
        <fullName evidence="1">Gag-pol polyprotein</fullName>
    </submittedName>
</protein>
<organism evidence="1">
    <name type="scientific">Tetraselmis sp. GSL018</name>
    <dbReference type="NCBI Taxonomy" id="582737"/>
    <lineage>
        <taxon>Eukaryota</taxon>
        <taxon>Viridiplantae</taxon>
        <taxon>Chlorophyta</taxon>
        <taxon>core chlorophytes</taxon>
        <taxon>Chlorodendrophyceae</taxon>
        <taxon>Chlorodendrales</taxon>
        <taxon>Chlorodendraceae</taxon>
        <taxon>Tetraselmis</taxon>
    </lineage>
</organism>
<name>A0A061QLN1_9CHLO</name>